<name>A0ABQ9K2N1_9CUCU</name>
<evidence type="ECO:0000256" key="8">
    <source>
        <dbReference type="PROSITE-ProRule" id="PRU01263"/>
    </source>
</evidence>
<evidence type="ECO:0000256" key="5">
    <source>
        <dbReference type="ARBA" id="ARBA00022833"/>
    </source>
</evidence>
<evidence type="ECO:0000256" key="6">
    <source>
        <dbReference type="ARBA" id="ARBA00023242"/>
    </source>
</evidence>
<dbReference type="Gene3D" id="3.30.160.60">
    <property type="entry name" value="Classic Zinc Finger"/>
    <property type="match status" value="3"/>
</dbReference>
<dbReference type="Gene3D" id="3.40.1800.20">
    <property type="match status" value="1"/>
</dbReference>
<feature type="domain" description="C2H2-type" evidence="10">
    <location>
        <begin position="194"/>
        <end position="221"/>
    </location>
</feature>
<dbReference type="SUPFAM" id="SSF57667">
    <property type="entry name" value="beta-beta-alpha zinc fingers"/>
    <property type="match status" value="2"/>
</dbReference>
<evidence type="ECO:0000256" key="9">
    <source>
        <dbReference type="SAM" id="MobiDB-lite"/>
    </source>
</evidence>
<feature type="region of interest" description="Disordered" evidence="9">
    <location>
        <begin position="276"/>
        <end position="305"/>
    </location>
</feature>
<evidence type="ECO:0000259" key="11">
    <source>
        <dbReference type="PROSITE" id="PS51915"/>
    </source>
</evidence>
<evidence type="ECO:0000256" key="3">
    <source>
        <dbReference type="ARBA" id="ARBA00022737"/>
    </source>
</evidence>
<dbReference type="Proteomes" id="UP001162164">
    <property type="component" value="Unassembled WGS sequence"/>
</dbReference>
<evidence type="ECO:0000256" key="7">
    <source>
        <dbReference type="PROSITE-ProRule" id="PRU00042"/>
    </source>
</evidence>
<evidence type="ECO:0000313" key="12">
    <source>
        <dbReference type="EMBL" id="KAJ8984888.1"/>
    </source>
</evidence>
<keyword evidence="4 7" id="KW-0863">Zinc-finger</keyword>
<comment type="caution">
    <text evidence="12">The sequence shown here is derived from an EMBL/GenBank/DDBJ whole genome shotgun (WGS) entry which is preliminary data.</text>
</comment>
<feature type="binding site" evidence="8">
    <location>
        <position position="18"/>
    </location>
    <ligand>
        <name>Zn(2+)</name>
        <dbReference type="ChEBI" id="CHEBI:29105"/>
    </ligand>
</feature>
<keyword evidence="3" id="KW-0677">Repeat</keyword>
<keyword evidence="2 8" id="KW-0479">Metal-binding</keyword>
<comment type="subcellular location">
    <subcellularLocation>
        <location evidence="1">Nucleus</location>
    </subcellularLocation>
</comment>
<dbReference type="PROSITE" id="PS50157">
    <property type="entry name" value="ZINC_FINGER_C2H2_2"/>
    <property type="match status" value="3"/>
</dbReference>
<dbReference type="EMBL" id="JAPWTJ010000024">
    <property type="protein sequence ID" value="KAJ8984888.1"/>
    <property type="molecule type" value="Genomic_DNA"/>
</dbReference>
<reference evidence="12" key="1">
    <citation type="journal article" date="2023" name="Insect Mol. Biol.">
        <title>Genome sequencing provides insights into the evolution of gene families encoding plant cell wall-degrading enzymes in longhorned beetles.</title>
        <authorList>
            <person name="Shin N.R."/>
            <person name="Okamura Y."/>
            <person name="Kirsch R."/>
            <person name="Pauchet Y."/>
        </authorList>
    </citation>
    <scope>NUCLEOTIDE SEQUENCE</scope>
    <source>
        <strain evidence="12">MMC_N1</strain>
    </source>
</reference>
<evidence type="ECO:0000256" key="4">
    <source>
        <dbReference type="ARBA" id="ARBA00022771"/>
    </source>
</evidence>
<keyword evidence="6" id="KW-0539">Nucleus</keyword>
<dbReference type="Pfam" id="PF00096">
    <property type="entry name" value="zf-C2H2"/>
    <property type="match status" value="2"/>
</dbReference>
<protein>
    <submittedName>
        <fullName evidence="12">Uncharacterized protein</fullName>
    </submittedName>
</protein>
<dbReference type="SMART" id="SM00868">
    <property type="entry name" value="zf-AD"/>
    <property type="match status" value="1"/>
</dbReference>
<evidence type="ECO:0000256" key="1">
    <source>
        <dbReference type="ARBA" id="ARBA00004123"/>
    </source>
</evidence>
<dbReference type="PROSITE" id="PS51915">
    <property type="entry name" value="ZAD"/>
    <property type="match status" value="1"/>
</dbReference>
<dbReference type="InterPro" id="IPR050331">
    <property type="entry name" value="Zinc_finger"/>
</dbReference>
<dbReference type="InterPro" id="IPR013087">
    <property type="entry name" value="Znf_C2H2_type"/>
</dbReference>
<accession>A0ABQ9K2N1</accession>
<dbReference type="InterPro" id="IPR036236">
    <property type="entry name" value="Znf_C2H2_sf"/>
</dbReference>
<feature type="domain" description="C2H2-type" evidence="10">
    <location>
        <begin position="166"/>
        <end position="193"/>
    </location>
</feature>
<sequence length="348" mass="40317">MFGEECRQIEIQDFPKICRTCLVHGDVKPLIDSKIAVTLKNVSDITLEDNDKLPQNLCNNCIKRLQDIFSFSENCKVSNVYLKSLLIEQEKKCFSDNASLDTFGHDVVDGASSSVREIKTPDSKAEYKESDCNEIRKSKRNLKKQHRKEKIRIKEEKPKRKRINEYSCDTCGKKFARQDGLKRHSKTHLGIKPFECGMCGKTFVEKATLNRHYLTHTGEKPFECNLCGKTTFRKDQIISHVTKHHPKAVDYDFVITEHKRDEAEIKELLKKVDVEQKSDVSDNAEGKMNTEQDPDSDIKEDSNEEVRQFKTRKRIEICLCNLCGKVFRRRGYLKKPYGYSCEGKTFPM</sequence>
<feature type="binding site" evidence="8">
    <location>
        <position position="21"/>
    </location>
    <ligand>
        <name>Zn(2+)</name>
        <dbReference type="ChEBI" id="CHEBI:29105"/>
    </ligand>
</feature>
<proteinExistence type="predicted"/>
<organism evidence="12 13">
    <name type="scientific">Molorchus minor</name>
    <dbReference type="NCBI Taxonomy" id="1323400"/>
    <lineage>
        <taxon>Eukaryota</taxon>
        <taxon>Metazoa</taxon>
        <taxon>Ecdysozoa</taxon>
        <taxon>Arthropoda</taxon>
        <taxon>Hexapoda</taxon>
        <taxon>Insecta</taxon>
        <taxon>Pterygota</taxon>
        <taxon>Neoptera</taxon>
        <taxon>Endopterygota</taxon>
        <taxon>Coleoptera</taxon>
        <taxon>Polyphaga</taxon>
        <taxon>Cucujiformia</taxon>
        <taxon>Chrysomeloidea</taxon>
        <taxon>Cerambycidae</taxon>
        <taxon>Lamiinae</taxon>
        <taxon>Monochamini</taxon>
        <taxon>Molorchus</taxon>
    </lineage>
</organism>
<dbReference type="InterPro" id="IPR012934">
    <property type="entry name" value="Znf_AD"/>
</dbReference>
<evidence type="ECO:0000256" key="2">
    <source>
        <dbReference type="ARBA" id="ARBA00022723"/>
    </source>
</evidence>
<dbReference type="PANTHER" id="PTHR16515">
    <property type="entry name" value="PR DOMAIN ZINC FINGER PROTEIN"/>
    <property type="match status" value="1"/>
</dbReference>
<dbReference type="PROSITE" id="PS00028">
    <property type="entry name" value="ZINC_FINGER_C2H2_1"/>
    <property type="match status" value="2"/>
</dbReference>
<feature type="binding site" evidence="8">
    <location>
        <position position="58"/>
    </location>
    <ligand>
        <name>Zn(2+)</name>
        <dbReference type="ChEBI" id="CHEBI:29105"/>
    </ligand>
</feature>
<dbReference type="SUPFAM" id="SSF57716">
    <property type="entry name" value="Glucocorticoid receptor-like (DNA-binding domain)"/>
    <property type="match status" value="1"/>
</dbReference>
<evidence type="ECO:0000259" key="10">
    <source>
        <dbReference type="PROSITE" id="PS50157"/>
    </source>
</evidence>
<dbReference type="PANTHER" id="PTHR16515:SF66">
    <property type="entry name" value="C2H2-TYPE DOMAIN-CONTAINING PROTEIN"/>
    <property type="match status" value="1"/>
</dbReference>
<dbReference type="SMART" id="SM00355">
    <property type="entry name" value="ZnF_C2H2"/>
    <property type="match status" value="3"/>
</dbReference>
<gene>
    <name evidence="12" type="ORF">NQ317_002728</name>
</gene>
<keyword evidence="13" id="KW-1185">Reference proteome</keyword>
<keyword evidence="5 8" id="KW-0862">Zinc</keyword>
<feature type="binding site" evidence="8">
    <location>
        <position position="61"/>
    </location>
    <ligand>
        <name>Zn(2+)</name>
        <dbReference type="ChEBI" id="CHEBI:29105"/>
    </ligand>
</feature>
<evidence type="ECO:0000313" key="13">
    <source>
        <dbReference type="Proteomes" id="UP001162164"/>
    </source>
</evidence>
<dbReference type="Pfam" id="PF07776">
    <property type="entry name" value="zf-AD"/>
    <property type="match status" value="1"/>
</dbReference>
<feature type="domain" description="C2H2-type" evidence="10">
    <location>
        <begin position="222"/>
        <end position="244"/>
    </location>
</feature>
<feature type="domain" description="ZAD" evidence="11">
    <location>
        <begin position="16"/>
        <end position="85"/>
    </location>
</feature>